<evidence type="ECO:0000313" key="8">
    <source>
        <dbReference type="Proteomes" id="UP000196878"/>
    </source>
</evidence>
<dbReference type="Proteomes" id="UP000196878">
    <property type="component" value="Unassembled WGS sequence"/>
</dbReference>
<keyword evidence="4" id="KW-0449">Lipoprotein</keyword>
<dbReference type="SUPFAM" id="SSF141488">
    <property type="entry name" value="YdhA-like"/>
    <property type="match status" value="1"/>
</dbReference>
<evidence type="ECO:0000256" key="2">
    <source>
        <dbReference type="ARBA" id="ARBA00023136"/>
    </source>
</evidence>
<dbReference type="InterPro" id="IPR018660">
    <property type="entry name" value="MliC"/>
</dbReference>
<accession>A0A212A7M8</accession>
<evidence type="ECO:0000256" key="4">
    <source>
        <dbReference type="ARBA" id="ARBA00023288"/>
    </source>
</evidence>
<feature type="chain" id="PRO_5013301531" description="C-type lysozyme inhibitor domain-containing protein" evidence="5">
    <location>
        <begin position="33"/>
        <end position="127"/>
    </location>
</feature>
<evidence type="ECO:0000256" key="5">
    <source>
        <dbReference type="SAM" id="SignalP"/>
    </source>
</evidence>
<protein>
    <recommendedName>
        <fullName evidence="6">C-type lysozyme inhibitor domain-containing protein</fullName>
    </recommendedName>
</protein>
<dbReference type="Pfam" id="PF09864">
    <property type="entry name" value="MliC"/>
    <property type="match status" value="1"/>
</dbReference>
<evidence type="ECO:0000256" key="3">
    <source>
        <dbReference type="ARBA" id="ARBA00023139"/>
    </source>
</evidence>
<name>A0A212A7M8_9RHOB</name>
<keyword evidence="8" id="KW-1185">Reference proteome</keyword>
<comment type="caution">
    <text evidence="7">The sequence shown here is derived from an EMBL/GenBank/DDBJ whole genome shotgun (WGS) entry which is preliminary data.</text>
</comment>
<dbReference type="EMBL" id="NIPW01000045">
    <property type="protein sequence ID" value="OWJ75082.1"/>
    <property type="molecule type" value="Genomic_DNA"/>
</dbReference>
<organism evidence="7 8">
    <name type="scientific">Haematobacter genomosp. 1</name>
    <dbReference type="NCBI Taxonomy" id="366618"/>
    <lineage>
        <taxon>Bacteria</taxon>
        <taxon>Pseudomonadati</taxon>
        <taxon>Pseudomonadota</taxon>
        <taxon>Alphaproteobacteria</taxon>
        <taxon>Rhodobacterales</taxon>
        <taxon>Paracoccaceae</taxon>
        <taxon>Haematobacter</taxon>
    </lineage>
</organism>
<sequence>MLPATNDNMESTMRKILCAAALSLILSAPAMAASGTTITLPGVSGTQTKQQYSCANGTKRVVQYVNAGPNSLAIMTIDGEPYILVTVVSGSGARYTGSRYQWFTKGDDAVFSDTLDESKPSVSCTAE</sequence>
<reference evidence="7 8" key="1">
    <citation type="submission" date="2016-12" db="EMBL/GenBank/DDBJ databases">
        <title>Comparison of Traditional DNA-DNA Hybridization with In Silico Genomic Analysis.</title>
        <authorList>
            <person name="Nicholson A.C."/>
            <person name="Humrighouse B.W."/>
            <person name="Graziano J."/>
            <person name="Lasker B."/>
            <person name="Whitney A.M."/>
            <person name="Mcquiston J.R."/>
        </authorList>
    </citation>
    <scope>NUCLEOTIDE SEQUENCE [LARGE SCALE GENOMIC DNA]</scope>
    <source>
        <strain evidence="7 8">H2240</strain>
    </source>
</reference>
<dbReference type="InterPro" id="IPR036328">
    <property type="entry name" value="MliC_sf"/>
</dbReference>
<dbReference type="AlphaFoldDB" id="A0A212A7M8"/>
<dbReference type="Gene3D" id="2.40.128.200">
    <property type="match status" value="1"/>
</dbReference>
<keyword evidence="3" id="KW-0564">Palmitate</keyword>
<dbReference type="OrthoDB" id="120729at2"/>
<gene>
    <name evidence="7" type="ORF">CDV49_17975</name>
</gene>
<evidence type="ECO:0000256" key="1">
    <source>
        <dbReference type="ARBA" id="ARBA00022729"/>
    </source>
</evidence>
<feature type="signal peptide" evidence="5">
    <location>
        <begin position="1"/>
        <end position="32"/>
    </location>
</feature>
<proteinExistence type="predicted"/>
<feature type="domain" description="C-type lysozyme inhibitor" evidence="6">
    <location>
        <begin position="52"/>
        <end position="114"/>
    </location>
</feature>
<keyword evidence="2" id="KW-0472">Membrane</keyword>
<evidence type="ECO:0000259" key="6">
    <source>
        <dbReference type="Pfam" id="PF09864"/>
    </source>
</evidence>
<evidence type="ECO:0000313" key="7">
    <source>
        <dbReference type="EMBL" id="OWJ75082.1"/>
    </source>
</evidence>
<keyword evidence="1 5" id="KW-0732">Signal</keyword>